<accession>A0ABT7V188</accession>
<comment type="caution">
    <text evidence="4">The sequence shown here is derived from an EMBL/GenBank/DDBJ whole genome shotgun (WGS) entry which is preliminary data.</text>
</comment>
<dbReference type="RefSeq" id="WP_289510476.1">
    <property type="nucleotide sequence ID" value="NZ_JAUDEA010000001.1"/>
</dbReference>
<organism evidence="4 5">
    <name type="scientific">Thermophilibacter provencensis</name>
    <dbReference type="NCBI Taxonomy" id="1852386"/>
    <lineage>
        <taxon>Bacteria</taxon>
        <taxon>Bacillati</taxon>
        <taxon>Actinomycetota</taxon>
        <taxon>Coriobacteriia</taxon>
        <taxon>Coriobacteriales</taxon>
        <taxon>Atopobiaceae</taxon>
        <taxon>Thermophilibacter</taxon>
    </lineage>
</organism>
<protein>
    <recommendedName>
        <fullName evidence="3">DUF5648 domain-containing protein</fullName>
    </recommendedName>
</protein>
<keyword evidence="5" id="KW-1185">Reference proteome</keyword>
<sequence>MSPKPALRRVAPLLVALLVLLLPSVARAADTQDMYRLYNHWSGEHHYTADAVERDRLRKLGWTYEGVAWTAPVTSNTPVYRLYNPYAPQGDHHYTTSKGEYDRLAEIGWRQEGVGWYSDDDKGVELHRLFNPYALSCTHHYTASEEERDALVKLGWRYEGTAWYGVAEKPAEPEKPVEPETPVEPEEPPVTPEEPPVTPEDDFVYEKNDDGTFDIVGYTGSDESVIVPARHEGGDIDCVDFKEEKTPNLAKMRHLSFEEGSRATALMLGSYDENNSIYLETIDLSNLTELEVMEIWDQGTLSGLDLSSLSKLELAGYINADWIVRGDTSWDAVTSYTRPRAFEGVKLGENDSLTQLDVQAGCFAGVAAPELSEAPKLRSVRLIAYGLSSVDLDGLSRLSIVDVSFNDLTALDLDVSGCPDLRRVTCEANRIAHLDVALVRKLGERGGDLNCAYNRLDNVDEIQSVAQEYPDLYLSIEPQGAWR</sequence>
<evidence type="ECO:0000259" key="3">
    <source>
        <dbReference type="Pfam" id="PF18885"/>
    </source>
</evidence>
<dbReference type="EMBL" id="JAUDEA010000001">
    <property type="protein sequence ID" value="MDM8270376.1"/>
    <property type="molecule type" value="Genomic_DNA"/>
</dbReference>
<feature type="compositionally biased region" description="Pro residues" evidence="1">
    <location>
        <begin position="188"/>
        <end position="197"/>
    </location>
</feature>
<dbReference type="Pfam" id="PF18885">
    <property type="entry name" value="DUF5648"/>
    <property type="match status" value="1"/>
</dbReference>
<feature type="region of interest" description="Disordered" evidence="1">
    <location>
        <begin position="169"/>
        <end position="197"/>
    </location>
</feature>
<keyword evidence="2" id="KW-0732">Signal</keyword>
<evidence type="ECO:0000313" key="4">
    <source>
        <dbReference type="EMBL" id="MDM8270376.1"/>
    </source>
</evidence>
<feature type="domain" description="DUF5648" evidence="3">
    <location>
        <begin position="34"/>
        <end position="165"/>
    </location>
</feature>
<evidence type="ECO:0000256" key="1">
    <source>
        <dbReference type="SAM" id="MobiDB-lite"/>
    </source>
</evidence>
<dbReference type="Proteomes" id="UP001529256">
    <property type="component" value="Unassembled WGS sequence"/>
</dbReference>
<reference evidence="4 5" key="2">
    <citation type="submission" date="2023-06" db="EMBL/GenBank/DDBJ databases">
        <title>Identification and characterization of horizontal gene transfer across gut microbiota members of farm animals based on homology search.</title>
        <authorList>
            <person name="Schwarzerova J."/>
            <person name="Nykrynova M."/>
            <person name="Jureckova K."/>
            <person name="Cejkova D."/>
            <person name="Rychlik I."/>
        </authorList>
    </citation>
    <scope>NUCLEOTIDE SEQUENCE [LARGE SCALE GENOMIC DNA]</scope>
    <source>
        <strain evidence="4 5">153_Feed</strain>
    </source>
</reference>
<evidence type="ECO:0000313" key="5">
    <source>
        <dbReference type="Proteomes" id="UP001529256"/>
    </source>
</evidence>
<gene>
    <name evidence="4" type="ORF">QUW25_01550</name>
</gene>
<feature type="compositionally biased region" description="Basic and acidic residues" evidence="1">
    <location>
        <begin position="169"/>
        <end position="178"/>
    </location>
</feature>
<name>A0ABT7V188_9ACTN</name>
<dbReference type="InterPro" id="IPR043708">
    <property type="entry name" value="DUF5648"/>
</dbReference>
<feature type="signal peptide" evidence="2">
    <location>
        <begin position="1"/>
        <end position="28"/>
    </location>
</feature>
<dbReference type="InterPro" id="IPR032675">
    <property type="entry name" value="LRR_dom_sf"/>
</dbReference>
<reference evidence="4 5" key="3">
    <citation type="submission" date="2023-06" db="EMBL/GenBank/DDBJ databases">
        <authorList>
            <person name="Zeman M."/>
            <person name="Kubasova T."/>
            <person name="Jahodarova E."/>
            <person name="Nykrynova M."/>
            <person name="Rychlik I."/>
        </authorList>
    </citation>
    <scope>NUCLEOTIDE SEQUENCE [LARGE SCALE GENOMIC DNA]</scope>
    <source>
        <strain evidence="4 5">153_Feed</strain>
    </source>
</reference>
<dbReference type="SUPFAM" id="SSF52058">
    <property type="entry name" value="L domain-like"/>
    <property type="match status" value="1"/>
</dbReference>
<dbReference type="Gene3D" id="3.80.10.10">
    <property type="entry name" value="Ribonuclease Inhibitor"/>
    <property type="match status" value="1"/>
</dbReference>
<proteinExistence type="predicted"/>
<feature type="chain" id="PRO_5045801748" description="DUF5648 domain-containing protein" evidence="2">
    <location>
        <begin position="29"/>
        <end position="483"/>
    </location>
</feature>
<evidence type="ECO:0000256" key="2">
    <source>
        <dbReference type="SAM" id="SignalP"/>
    </source>
</evidence>
<reference evidence="5" key="1">
    <citation type="submission" date="2023-06" db="EMBL/GenBank/DDBJ databases">
        <title>Identification and characterization of horizontal gene transfer across gut microbiota members of farm animals based on homology search.</title>
        <authorList>
            <person name="Zeman M."/>
            <person name="Kubasova T."/>
            <person name="Jahodarova E."/>
            <person name="Nykrynova M."/>
            <person name="Rychlik I."/>
        </authorList>
    </citation>
    <scope>NUCLEOTIDE SEQUENCE [LARGE SCALE GENOMIC DNA]</scope>
    <source>
        <strain evidence="5">153_Feed</strain>
    </source>
</reference>